<feature type="active site" description="Proton acceptor" evidence="3">
    <location>
        <position position="150"/>
    </location>
</feature>
<evidence type="ECO:0000256" key="2">
    <source>
        <dbReference type="ARBA" id="ARBA00022801"/>
    </source>
</evidence>
<dbReference type="SUPFAM" id="SSF53187">
    <property type="entry name" value="Zn-dependent exopeptidases"/>
    <property type="match status" value="1"/>
</dbReference>
<name>C6PVH4_9CLOT</name>
<feature type="active site" evidence="3">
    <location>
        <position position="90"/>
    </location>
</feature>
<dbReference type="SUPFAM" id="SSF55031">
    <property type="entry name" value="Bacterial exopeptidase dimerisation domain"/>
    <property type="match status" value="1"/>
</dbReference>
<proteinExistence type="predicted"/>
<dbReference type="Gene3D" id="3.40.630.10">
    <property type="entry name" value="Zn peptidases"/>
    <property type="match status" value="1"/>
</dbReference>
<dbReference type="PANTHER" id="PTHR43808">
    <property type="entry name" value="ACETYLORNITHINE DEACETYLASE"/>
    <property type="match status" value="1"/>
</dbReference>
<dbReference type="eggNOG" id="COG0624">
    <property type="taxonomic scope" value="Bacteria"/>
</dbReference>
<accession>C6PVH4</accession>
<feature type="domain" description="Peptidase M20 dimerisation" evidence="4">
    <location>
        <begin position="187"/>
        <end position="289"/>
    </location>
</feature>
<dbReference type="Proteomes" id="UP000004198">
    <property type="component" value="Unassembled WGS sequence"/>
</dbReference>
<evidence type="ECO:0000256" key="1">
    <source>
        <dbReference type="ARBA" id="ARBA00022723"/>
    </source>
</evidence>
<comment type="caution">
    <text evidence="5">The sequence shown here is derived from an EMBL/GenBank/DDBJ whole genome shotgun (WGS) entry which is preliminary data.</text>
</comment>
<dbReference type="PIRSF" id="PIRSF037238">
    <property type="entry name" value="Carboxypeptidase_G2"/>
    <property type="match status" value="1"/>
</dbReference>
<dbReference type="Gene3D" id="3.30.70.360">
    <property type="match status" value="1"/>
</dbReference>
<dbReference type="InterPro" id="IPR002933">
    <property type="entry name" value="Peptidase_M20"/>
</dbReference>
<evidence type="ECO:0000313" key="5">
    <source>
        <dbReference type="EMBL" id="EET86739.1"/>
    </source>
</evidence>
<evidence type="ECO:0000313" key="6">
    <source>
        <dbReference type="Proteomes" id="UP000004198"/>
    </source>
</evidence>
<keyword evidence="6" id="KW-1185">Reference proteome</keyword>
<dbReference type="PATRIC" id="fig|536227.13.peg.444"/>
<dbReference type="GO" id="GO:0046872">
    <property type="term" value="F:metal ion binding"/>
    <property type="evidence" value="ECO:0007669"/>
    <property type="project" value="UniProtKB-KW"/>
</dbReference>
<dbReference type="InterPro" id="IPR050072">
    <property type="entry name" value="Peptidase_M20A"/>
</dbReference>
<keyword evidence="1" id="KW-0479">Metal-binding</keyword>
<sequence length="391" mass="42954">MTLEQRKKAFEFIDLHKDEMLCLLKELVTTESDTRNKNSVDNLAQKLKEILCSIGMNTRIVEYKNSGNSIVAESASNKCKKGVILSGHMDTVFKKGTLENMPFKIENDKIYGPGVLDMKGGIIIALYVIKALNSIEYNERPIKVIISGDEETGHCNSKCNELFINESKGFGAAFNFETGFLDNGVIVGRKGVAEFSLEIEGISAHAGNSPEKGRSAIQEMAYKIIDIQNLNNLKNGTTFNVGTITGGTVPNAIPDYAKIEIDVRYTKLSEKSSIENTLQSIASKTYIEGTKSKLKVKSYMPPMETTDDVMKLFEFAKKTSAEIGLGDIYSKTTGGGSDASYIVTAGVPALCAMGVKGEWNHTPREYGIVESLFERAKLIIACILNLDEYLK</sequence>
<reference evidence="5 6" key="1">
    <citation type="submission" date="2009-06" db="EMBL/GenBank/DDBJ databases">
        <title>The draft genome of Clostridium carboxidivorans P7.</title>
        <authorList>
            <consortium name="US DOE Joint Genome Institute (JGI-PGF)"/>
            <person name="Lucas S."/>
            <person name="Copeland A."/>
            <person name="Lapidus A."/>
            <person name="Glavina del Rio T."/>
            <person name="Tice H."/>
            <person name="Bruce D."/>
            <person name="Goodwin L."/>
            <person name="Pitluck S."/>
            <person name="Larimer F."/>
            <person name="Land M.L."/>
            <person name="Hauser L."/>
            <person name="Hemme C.L."/>
        </authorList>
    </citation>
    <scope>NUCLEOTIDE SEQUENCE [LARGE SCALE GENOMIC DNA]</scope>
    <source>
        <strain evidence="5 6">P7</strain>
    </source>
</reference>
<dbReference type="InterPro" id="IPR011650">
    <property type="entry name" value="Peptidase_M20_dimer"/>
</dbReference>
<evidence type="ECO:0000259" key="4">
    <source>
        <dbReference type="Pfam" id="PF07687"/>
    </source>
</evidence>
<dbReference type="Pfam" id="PF07687">
    <property type="entry name" value="M20_dimer"/>
    <property type="match status" value="1"/>
</dbReference>
<dbReference type="Pfam" id="PF01546">
    <property type="entry name" value="Peptidase_M20"/>
    <property type="match status" value="1"/>
</dbReference>
<protein>
    <submittedName>
        <fullName evidence="5">Peptidase dimerisation domain protein</fullName>
    </submittedName>
</protein>
<dbReference type="STRING" id="536227.Ccar_02075"/>
<gene>
    <name evidence="5" type="ORF">CcarbDRAFT_2791</name>
</gene>
<dbReference type="PANTHER" id="PTHR43808:SF9">
    <property type="entry name" value="BLL0789 PROTEIN"/>
    <property type="match status" value="1"/>
</dbReference>
<keyword evidence="2" id="KW-0378">Hydrolase</keyword>
<evidence type="ECO:0000256" key="3">
    <source>
        <dbReference type="PIRSR" id="PIRSR037238-1"/>
    </source>
</evidence>
<organism evidence="5 6">
    <name type="scientific">Clostridium carboxidivorans P7</name>
    <dbReference type="NCBI Taxonomy" id="536227"/>
    <lineage>
        <taxon>Bacteria</taxon>
        <taxon>Bacillati</taxon>
        <taxon>Bacillota</taxon>
        <taxon>Clostridia</taxon>
        <taxon>Eubacteriales</taxon>
        <taxon>Clostridiaceae</taxon>
        <taxon>Clostridium</taxon>
    </lineage>
</organism>
<dbReference type="InterPro" id="IPR036264">
    <property type="entry name" value="Bact_exopeptidase_dim_dom"/>
</dbReference>
<dbReference type="KEGG" id="cck:Ccar_02075"/>
<dbReference type="RefSeq" id="WP_007061676.1">
    <property type="nucleotide sequence ID" value="NZ_ACVI01000045.1"/>
</dbReference>
<dbReference type="InterPro" id="IPR017150">
    <property type="entry name" value="Pept_M20_glutamate_carboxypep"/>
</dbReference>
<dbReference type="CDD" id="cd03885">
    <property type="entry name" value="M20_CPDG2"/>
    <property type="match status" value="1"/>
</dbReference>
<dbReference type="GO" id="GO:0016787">
    <property type="term" value="F:hydrolase activity"/>
    <property type="evidence" value="ECO:0007669"/>
    <property type="project" value="UniProtKB-KW"/>
</dbReference>
<dbReference type="AlphaFoldDB" id="C6PVH4"/>
<dbReference type="OrthoDB" id="9783294at2"/>
<dbReference type="EMBL" id="ACVI01000045">
    <property type="protein sequence ID" value="EET86739.1"/>
    <property type="molecule type" value="Genomic_DNA"/>
</dbReference>